<organism evidence="1 2">
    <name type="scientific">Zopfia rhizophila CBS 207.26</name>
    <dbReference type="NCBI Taxonomy" id="1314779"/>
    <lineage>
        <taxon>Eukaryota</taxon>
        <taxon>Fungi</taxon>
        <taxon>Dikarya</taxon>
        <taxon>Ascomycota</taxon>
        <taxon>Pezizomycotina</taxon>
        <taxon>Dothideomycetes</taxon>
        <taxon>Dothideomycetes incertae sedis</taxon>
        <taxon>Zopfiaceae</taxon>
        <taxon>Zopfia</taxon>
    </lineage>
</organism>
<reference evidence="1" key="1">
    <citation type="journal article" date="2020" name="Stud. Mycol.">
        <title>101 Dothideomycetes genomes: a test case for predicting lifestyles and emergence of pathogens.</title>
        <authorList>
            <person name="Haridas S."/>
            <person name="Albert R."/>
            <person name="Binder M."/>
            <person name="Bloem J."/>
            <person name="Labutti K."/>
            <person name="Salamov A."/>
            <person name="Andreopoulos B."/>
            <person name="Baker S."/>
            <person name="Barry K."/>
            <person name="Bills G."/>
            <person name="Bluhm B."/>
            <person name="Cannon C."/>
            <person name="Castanera R."/>
            <person name="Culley D."/>
            <person name="Daum C."/>
            <person name="Ezra D."/>
            <person name="Gonzalez J."/>
            <person name="Henrissat B."/>
            <person name="Kuo A."/>
            <person name="Liang C."/>
            <person name="Lipzen A."/>
            <person name="Lutzoni F."/>
            <person name="Magnuson J."/>
            <person name="Mondo S."/>
            <person name="Nolan M."/>
            <person name="Ohm R."/>
            <person name="Pangilinan J."/>
            <person name="Park H.-J."/>
            <person name="Ramirez L."/>
            <person name="Alfaro M."/>
            <person name="Sun H."/>
            <person name="Tritt A."/>
            <person name="Yoshinaga Y."/>
            <person name="Zwiers L.-H."/>
            <person name="Turgeon B."/>
            <person name="Goodwin S."/>
            <person name="Spatafora J."/>
            <person name="Crous P."/>
            <person name="Grigoriev I."/>
        </authorList>
    </citation>
    <scope>NUCLEOTIDE SEQUENCE</scope>
    <source>
        <strain evidence="1">CBS 207.26</strain>
    </source>
</reference>
<sequence length="225" mass="26703">MVSPIQDLVETIDAYIADQTARDERDRRQSRATMFVDWDGYNIPKVSYRNYDSPPPSPPATPNATFRFQEEGEHGNIRVKYQHRPHGERDSICVHGYDAETGFQYDYDGRIIHIHRDIPRPYSANSDYYEVSGWQDFDGDWSRLYFVYETTHTPEVKRGHQKVAHFIVRFFRKMERLGLLKYFKRKRGIGEELKRRHPRADEYVPPAPEIPREFRRVRPSTAHIS</sequence>
<evidence type="ECO:0000313" key="1">
    <source>
        <dbReference type="EMBL" id="KAF2186358.1"/>
    </source>
</evidence>
<keyword evidence="2" id="KW-1185">Reference proteome</keyword>
<protein>
    <submittedName>
        <fullName evidence="1">Uncharacterized protein</fullName>
    </submittedName>
</protein>
<dbReference type="Proteomes" id="UP000800200">
    <property type="component" value="Unassembled WGS sequence"/>
</dbReference>
<gene>
    <name evidence="1" type="ORF">K469DRAFT_707019</name>
</gene>
<dbReference type="OrthoDB" id="3799947at2759"/>
<dbReference type="EMBL" id="ML994630">
    <property type="protein sequence ID" value="KAF2186358.1"/>
    <property type="molecule type" value="Genomic_DNA"/>
</dbReference>
<accession>A0A6A6E7A8</accession>
<proteinExistence type="predicted"/>
<evidence type="ECO:0000313" key="2">
    <source>
        <dbReference type="Proteomes" id="UP000800200"/>
    </source>
</evidence>
<name>A0A6A6E7A8_9PEZI</name>
<dbReference type="AlphaFoldDB" id="A0A6A6E7A8"/>